<evidence type="ECO:0000256" key="6">
    <source>
        <dbReference type="SAM" id="Phobius"/>
    </source>
</evidence>
<dbReference type="GO" id="GO:0005886">
    <property type="term" value="C:plasma membrane"/>
    <property type="evidence" value="ECO:0007669"/>
    <property type="project" value="TreeGrafter"/>
</dbReference>
<evidence type="ECO:0000256" key="4">
    <source>
        <dbReference type="PROSITE-ProRule" id="PRU00191"/>
    </source>
</evidence>
<dbReference type="PANTHER" id="PTHR10872:SF1">
    <property type="entry name" value="SH2B ADAPTER PROTEIN 3"/>
    <property type="match status" value="1"/>
</dbReference>
<evidence type="ECO:0008006" key="11">
    <source>
        <dbReference type="Google" id="ProtNLM"/>
    </source>
</evidence>
<dbReference type="Pfam" id="PF00017">
    <property type="entry name" value="SH2"/>
    <property type="match status" value="1"/>
</dbReference>
<keyword evidence="3 4" id="KW-0727">SH2 domain</keyword>
<feature type="region of interest" description="Disordered" evidence="5">
    <location>
        <begin position="222"/>
        <end position="242"/>
    </location>
</feature>
<dbReference type="Gene3D" id="3.30.505.10">
    <property type="entry name" value="SH2 domain"/>
    <property type="match status" value="1"/>
</dbReference>
<dbReference type="Ensembl" id="ENSOMYT00000156093.1">
    <property type="protein sequence ID" value="ENSOMYP00000132186.1"/>
    <property type="gene ID" value="ENSOMYG00000032706.2"/>
</dbReference>
<evidence type="ECO:0000256" key="5">
    <source>
        <dbReference type="SAM" id="MobiDB-lite"/>
    </source>
</evidence>
<dbReference type="InterPro" id="IPR030523">
    <property type="entry name" value="SH2B"/>
</dbReference>
<keyword evidence="6" id="KW-1133">Transmembrane helix</keyword>
<evidence type="ECO:0000313" key="10">
    <source>
        <dbReference type="Proteomes" id="UP000694395"/>
    </source>
</evidence>
<reference evidence="9" key="3">
    <citation type="submission" date="2025-09" db="UniProtKB">
        <authorList>
            <consortium name="Ensembl"/>
        </authorList>
    </citation>
    <scope>IDENTIFICATION</scope>
</reference>
<feature type="transmembrane region" description="Helical" evidence="6">
    <location>
        <begin position="702"/>
        <end position="723"/>
    </location>
</feature>
<accession>A0A8L0DQX7</accession>
<dbReference type="InterPro" id="IPR011993">
    <property type="entry name" value="PH-like_dom_sf"/>
</dbReference>
<feature type="domain" description="PH" evidence="8">
    <location>
        <begin position="266"/>
        <end position="381"/>
    </location>
</feature>
<feature type="domain" description="SH2" evidence="7">
    <location>
        <begin position="437"/>
        <end position="535"/>
    </location>
</feature>
<dbReference type="Proteomes" id="UP000694395">
    <property type="component" value="Chromosome 6"/>
</dbReference>
<keyword evidence="2" id="KW-0597">Phosphoprotein</keyword>
<dbReference type="FunFam" id="3.30.505.10:FF:000008">
    <property type="entry name" value="SH2B adapter protein 1 isoform 2"/>
    <property type="match status" value="1"/>
</dbReference>
<evidence type="ECO:0000259" key="8">
    <source>
        <dbReference type="PROSITE" id="PS50003"/>
    </source>
</evidence>
<evidence type="ECO:0000256" key="3">
    <source>
        <dbReference type="ARBA" id="ARBA00022999"/>
    </source>
</evidence>
<dbReference type="GO" id="GO:0005068">
    <property type="term" value="F:transmembrane receptor protein tyrosine kinase adaptor activity"/>
    <property type="evidence" value="ECO:0007669"/>
    <property type="project" value="TreeGrafter"/>
</dbReference>
<dbReference type="GeneTree" id="ENSGT00950000183191"/>
<proteinExistence type="inferred from homology"/>
<keyword evidence="10" id="KW-1185">Reference proteome</keyword>
<evidence type="ECO:0000313" key="9">
    <source>
        <dbReference type="Ensembl" id="ENSOMYP00000132186.1"/>
    </source>
</evidence>
<dbReference type="SUPFAM" id="SSF109805">
    <property type="entry name" value="Phenylalanine zipper"/>
    <property type="match status" value="1"/>
</dbReference>
<keyword evidence="6" id="KW-0812">Transmembrane</keyword>
<dbReference type="Pfam" id="PF08916">
    <property type="entry name" value="Phe_ZIP"/>
    <property type="match status" value="1"/>
</dbReference>
<feature type="transmembrane region" description="Helical" evidence="6">
    <location>
        <begin position="760"/>
        <end position="786"/>
    </location>
</feature>
<dbReference type="PRINTS" id="PR00401">
    <property type="entry name" value="SH2DOMAIN"/>
</dbReference>
<name>A0A8L0DQX7_ONCMY</name>
<evidence type="ECO:0000259" key="7">
    <source>
        <dbReference type="PROSITE" id="PS50001"/>
    </source>
</evidence>
<dbReference type="InterPro" id="IPR001849">
    <property type="entry name" value="PH_domain"/>
</dbReference>
<sequence>MNGNTIHQATTTALVAVPRGWREFCELHAIATARELANHYRNFAREWPVQDVVPPDSFSKQFSELFQQHFHSEVAKELPASTPPPMMGRLRITTSSEALDYREAGRSGVLAPKTEPVPVSREQGNPIRCSAANPVLRARAPIQSRSLEEVTVSEGRPASERYIPTSTSFTAAEITHFSVSQIRKSVCRLFKNPPPPLQDLQPSRLVDRGMGGALEEVTALSSSALTGNPSHETTPSASPTSTHFLERLNSRFVRRQSGKRRPQAASSCKEGQLKYLVVDDTISDTQHRWQRCRLLVRKIREGLAGERFQLELYDPPKGSSPKLTARCSDILEIRRCNCLEMPDNTNTFVLKVNHYPGSLIFETDNDQQVSSWTTEIKEWINNRSGSGDLERLTYPMDNAATANRRGSSESGSQGSATFALSEQVYHKTDHFLCLYPWFHGPISRVKAAHLVQNSGLEGHGVFLVRQSETRRGDYVLTFNYQGKAKHLRLSLTECGQCRVQHLRFPSVMDMLSHFRLYPIPLECVAACDVTLTSFVVANSTAQGESKLLTSTTHTYTCTHTRTHTRVHTHTYTCTRVHTHVHTYVHTYTCTHTHVHVYTHTYTCTHTRTRVHTHVHVYTHTCTRVHTRTRVHTHMYTCTHTRTRVHTHVHVYTHTYTCTHTRTRVHTHVHVYTHTYTCTHTRTRVHTHVHVYTHTYTYTHTRVYTHTHVCTYVCTYVCVCVYIYIRTYVCVYIYIRTHVCVCVCVYIYTYTRVCVCVCVYIYIRTHVCVCVCIYIYVHTCVCVYIYIRTHL</sequence>
<dbReference type="SMART" id="SM00252">
    <property type="entry name" value="SH2"/>
    <property type="match status" value="1"/>
</dbReference>
<organism evidence="9 10">
    <name type="scientific">Oncorhynchus mykiss</name>
    <name type="common">Rainbow trout</name>
    <name type="synonym">Salmo gairdneri</name>
    <dbReference type="NCBI Taxonomy" id="8022"/>
    <lineage>
        <taxon>Eukaryota</taxon>
        <taxon>Metazoa</taxon>
        <taxon>Chordata</taxon>
        <taxon>Craniata</taxon>
        <taxon>Vertebrata</taxon>
        <taxon>Euteleostomi</taxon>
        <taxon>Actinopterygii</taxon>
        <taxon>Neopterygii</taxon>
        <taxon>Teleostei</taxon>
        <taxon>Protacanthopterygii</taxon>
        <taxon>Salmoniformes</taxon>
        <taxon>Salmonidae</taxon>
        <taxon>Salmoninae</taxon>
        <taxon>Oncorhynchus</taxon>
    </lineage>
</organism>
<reference evidence="9" key="2">
    <citation type="submission" date="2025-08" db="UniProtKB">
        <authorList>
            <consortium name="Ensembl"/>
        </authorList>
    </citation>
    <scope>IDENTIFICATION</scope>
</reference>
<dbReference type="GO" id="GO:0035556">
    <property type="term" value="P:intracellular signal transduction"/>
    <property type="evidence" value="ECO:0007669"/>
    <property type="project" value="TreeGrafter"/>
</dbReference>
<evidence type="ECO:0000256" key="1">
    <source>
        <dbReference type="ARBA" id="ARBA00010220"/>
    </source>
</evidence>
<dbReference type="SUPFAM" id="SSF50729">
    <property type="entry name" value="PH domain-like"/>
    <property type="match status" value="1"/>
</dbReference>
<dbReference type="AlphaFoldDB" id="A0A8L0DQX7"/>
<dbReference type="Gene3D" id="2.30.29.30">
    <property type="entry name" value="Pleckstrin-homology domain (PH domain)/Phosphotyrosine-binding domain (PTB)"/>
    <property type="match status" value="1"/>
</dbReference>
<evidence type="ECO:0000256" key="2">
    <source>
        <dbReference type="ARBA" id="ARBA00022553"/>
    </source>
</evidence>
<dbReference type="InterPro" id="IPR036860">
    <property type="entry name" value="SH2_dom_sf"/>
</dbReference>
<keyword evidence="6" id="KW-0472">Membrane</keyword>
<comment type="similarity">
    <text evidence="1">Belongs to the SH2B adapter family.</text>
</comment>
<dbReference type="PROSITE" id="PS50003">
    <property type="entry name" value="PH_DOMAIN"/>
    <property type="match status" value="1"/>
</dbReference>
<dbReference type="CDD" id="cd01231">
    <property type="entry name" value="PH_SH2B_family"/>
    <property type="match status" value="1"/>
</dbReference>
<dbReference type="Gene3D" id="6.10.140.110">
    <property type="match status" value="1"/>
</dbReference>
<dbReference type="InterPro" id="IPR015012">
    <property type="entry name" value="Phe_ZIP"/>
</dbReference>
<dbReference type="InterPro" id="IPR000980">
    <property type="entry name" value="SH2"/>
</dbReference>
<dbReference type="SMART" id="SM00233">
    <property type="entry name" value="PH"/>
    <property type="match status" value="1"/>
</dbReference>
<protein>
    <recommendedName>
        <fullName evidence="11">SH2 domain-containing protein</fullName>
    </recommendedName>
</protein>
<dbReference type="InterPro" id="IPR036290">
    <property type="entry name" value="Phe_ZIP_sf"/>
</dbReference>
<dbReference type="PANTHER" id="PTHR10872">
    <property type="entry name" value="SH2B ADAPTER PROTEIN"/>
    <property type="match status" value="1"/>
</dbReference>
<dbReference type="SUPFAM" id="SSF55550">
    <property type="entry name" value="SH2 domain"/>
    <property type="match status" value="1"/>
</dbReference>
<reference evidence="9" key="1">
    <citation type="submission" date="2020-07" db="EMBL/GenBank/DDBJ databases">
        <title>A long reads based de novo assembly of the rainbow trout Arlee double haploid line genome.</title>
        <authorList>
            <person name="Gao G."/>
            <person name="Palti Y."/>
        </authorList>
    </citation>
    <scope>NUCLEOTIDE SEQUENCE [LARGE SCALE GENOMIC DNA]</scope>
</reference>
<dbReference type="PROSITE" id="PS50001">
    <property type="entry name" value="SH2"/>
    <property type="match status" value="1"/>
</dbReference>
<gene>
    <name evidence="9" type="primary">sh2b3</name>
</gene>